<keyword evidence="6 9" id="KW-1133">Transmembrane helix</keyword>
<evidence type="ECO:0000256" key="4">
    <source>
        <dbReference type="ARBA" id="ARBA00022692"/>
    </source>
</evidence>
<gene>
    <name evidence="9 12" type="primary">tatB</name>
    <name evidence="12" type="ORF">HGP28_12375</name>
</gene>
<dbReference type="GO" id="GO:0043953">
    <property type="term" value="P:protein transport by the Tat complex"/>
    <property type="evidence" value="ECO:0007669"/>
    <property type="project" value="UniProtKB-UniRule"/>
</dbReference>
<dbReference type="InterPro" id="IPR018448">
    <property type="entry name" value="TatB"/>
</dbReference>
<evidence type="ECO:0000256" key="6">
    <source>
        <dbReference type="ARBA" id="ARBA00022989"/>
    </source>
</evidence>
<keyword evidence="2 9" id="KW-0813">Transport</keyword>
<sequence length="150" mass="16088">MFDIGFWELVLISVVGLVVLGPERLPHAIRSVTRFVGAAKNMANSVKDELAHELKVQELQENLRKAEQMEMHDLSPDLQASVDELKRAAQTVQRPYATAENKVSETSAENVSQPNVAESKSSSPNADDASVARASASEAGSSASTPPSSK</sequence>
<dbReference type="HAMAP" id="MF_00237">
    <property type="entry name" value="TatB"/>
    <property type="match status" value="1"/>
</dbReference>
<comment type="subunit">
    <text evidence="9">The Tat system comprises two distinct complexes: a TatABC complex, containing multiple copies of TatA, TatB and TatC subunits, and a separate TatA complex, containing only TatA subunits. Substrates initially bind to the TatABC complex, which probably triggers association of the separate TatA complex to form the active translocon.</text>
</comment>
<dbReference type="AlphaFoldDB" id="A0A7X8YHF9"/>
<proteinExistence type="inferred from homology"/>
<dbReference type="Proteomes" id="UP000535589">
    <property type="component" value="Unassembled WGS sequence"/>
</dbReference>
<evidence type="ECO:0000256" key="5">
    <source>
        <dbReference type="ARBA" id="ARBA00022927"/>
    </source>
</evidence>
<keyword evidence="13" id="KW-1185">Reference proteome</keyword>
<evidence type="ECO:0000256" key="7">
    <source>
        <dbReference type="ARBA" id="ARBA00023010"/>
    </source>
</evidence>
<name>A0A7X8YHF9_9VIBR</name>
<keyword evidence="5 9" id="KW-0653">Protein transport</keyword>
<feature type="compositionally biased region" description="Polar residues" evidence="10">
    <location>
        <begin position="104"/>
        <end position="125"/>
    </location>
</feature>
<comment type="similarity">
    <text evidence="9">Belongs to the TatB family.</text>
</comment>
<protein>
    <recommendedName>
        <fullName evidence="9">Sec-independent protein translocase protein TatB</fullName>
    </recommendedName>
</protein>
<evidence type="ECO:0000256" key="9">
    <source>
        <dbReference type="HAMAP-Rule" id="MF_00237"/>
    </source>
</evidence>
<dbReference type="PRINTS" id="PR01506">
    <property type="entry name" value="TATBPROTEIN"/>
</dbReference>
<keyword evidence="7 9" id="KW-0811">Translocation</keyword>
<comment type="caution">
    <text evidence="12">The sequence shown here is derived from an EMBL/GenBank/DDBJ whole genome shotgun (WGS) entry which is preliminary data.</text>
</comment>
<evidence type="ECO:0000313" key="12">
    <source>
        <dbReference type="EMBL" id="NLS13689.1"/>
    </source>
</evidence>
<comment type="subcellular location">
    <subcellularLocation>
        <location evidence="9">Cell membrane</location>
        <topology evidence="9">Single-pass membrane protein</topology>
    </subcellularLocation>
    <subcellularLocation>
        <location evidence="1">Membrane</location>
        <topology evidence="1">Single-pass membrane protein</topology>
    </subcellularLocation>
</comment>
<keyword evidence="4 9" id="KW-0812">Transmembrane</keyword>
<dbReference type="Pfam" id="PF02416">
    <property type="entry name" value="TatA_B_E"/>
    <property type="match status" value="1"/>
</dbReference>
<organism evidence="12 13">
    <name type="scientific">Vibrio agarilyticus</name>
    <dbReference type="NCBI Taxonomy" id="2726741"/>
    <lineage>
        <taxon>Bacteria</taxon>
        <taxon>Pseudomonadati</taxon>
        <taxon>Pseudomonadota</taxon>
        <taxon>Gammaproteobacteria</taxon>
        <taxon>Vibrionales</taxon>
        <taxon>Vibrionaceae</taxon>
        <taxon>Vibrio</taxon>
    </lineage>
</organism>
<feature type="transmembrane region" description="Helical" evidence="11">
    <location>
        <begin position="6"/>
        <end position="25"/>
    </location>
</feature>
<evidence type="ECO:0000256" key="3">
    <source>
        <dbReference type="ARBA" id="ARBA00022475"/>
    </source>
</evidence>
<keyword evidence="8 9" id="KW-0472">Membrane</keyword>
<evidence type="ECO:0000313" key="13">
    <source>
        <dbReference type="Proteomes" id="UP000535589"/>
    </source>
</evidence>
<accession>A0A7X8YHF9</accession>
<evidence type="ECO:0000256" key="10">
    <source>
        <dbReference type="SAM" id="MobiDB-lite"/>
    </source>
</evidence>
<comment type="function">
    <text evidence="9">Part of the twin-arginine translocation (Tat) system that transports large folded proteins containing a characteristic twin-arginine motif in their signal peptide across membranes. Together with TatC, TatB is part of a receptor directly interacting with Tat signal peptides. TatB may form an oligomeric binding site that transiently accommodates folded Tat precursor proteins before their translocation.</text>
</comment>
<dbReference type="GO" id="GO:0008320">
    <property type="term" value="F:protein transmembrane transporter activity"/>
    <property type="evidence" value="ECO:0007669"/>
    <property type="project" value="UniProtKB-UniRule"/>
</dbReference>
<dbReference type="RefSeq" id="WP_168836783.1">
    <property type="nucleotide sequence ID" value="NZ_JABAIK010000011.1"/>
</dbReference>
<dbReference type="GO" id="GO:0033281">
    <property type="term" value="C:TAT protein transport complex"/>
    <property type="evidence" value="ECO:0007669"/>
    <property type="project" value="UniProtKB-UniRule"/>
</dbReference>
<dbReference type="PANTHER" id="PTHR33162:SF1">
    <property type="entry name" value="SEC-INDEPENDENT PROTEIN TRANSLOCASE PROTEIN TATA, CHLOROPLASTIC"/>
    <property type="match status" value="1"/>
</dbReference>
<dbReference type="InterPro" id="IPR003369">
    <property type="entry name" value="TatA/B/E"/>
</dbReference>
<evidence type="ECO:0000256" key="8">
    <source>
        <dbReference type="ARBA" id="ARBA00023136"/>
    </source>
</evidence>
<dbReference type="PANTHER" id="PTHR33162">
    <property type="entry name" value="SEC-INDEPENDENT PROTEIN TRANSLOCASE PROTEIN TATA, CHLOROPLASTIC"/>
    <property type="match status" value="1"/>
</dbReference>
<dbReference type="EMBL" id="JABAIK010000011">
    <property type="protein sequence ID" value="NLS13689.1"/>
    <property type="molecule type" value="Genomic_DNA"/>
</dbReference>
<dbReference type="NCBIfam" id="TIGR01410">
    <property type="entry name" value="tatB"/>
    <property type="match status" value="1"/>
</dbReference>
<keyword evidence="3 9" id="KW-1003">Cell membrane</keyword>
<evidence type="ECO:0000256" key="11">
    <source>
        <dbReference type="SAM" id="Phobius"/>
    </source>
</evidence>
<feature type="compositionally biased region" description="Low complexity" evidence="10">
    <location>
        <begin position="126"/>
        <end position="150"/>
    </location>
</feature>
<reference evidence="12 13" key="1">
    <citation type="submission" date="2020-04" db="EMBL/GenBank/DDBJ databases">
        <title>Vibrio sp. SM6, a novel species isolated from seawater.</title>
        <authorList>
            <person name="Wang X."/>
        </authorList>
    </citation>
    <scope>NUCLEOTIDE SEQUENCE [LARGE SCALE GENOMIC DNA]</scope>
    <source>
        <strain evidence="12 13">SM6</strain>
    </source>
</reference>
<evidence type="ECO:0000256" key="1">
    <source>
        <dbReference type="ARBA" id="ARBA00004167"/>
    </source>
</evidence>
<evidence type="ECO:0000256" key="2">
    <source>
        <dbReference type="ARBA" id="ARBA00022448"/>
    </source>
</evidence>
<dbReference type="Gene3D" id="1.20.5.3310">
    <property type="match status" value="1"/>
</dbReference>
<feature type="region of interest" description="Disordered" evidence="10">
    <location>
        <begin position="71"/>
        <end position="150"/>
    </location>
</feature>